<dbReference type="OrthoDB" id="3796403at2759"/>
<dbReference type="AlphaFoldDB" id="A0A6G1JCE7"/>
<reference evidence="2" key="1">
    <citation type="journal article" date="2020" name="Stud. Mycol.">
        <title>101 Dothideomycetes genomes: a test case for predicting lifestyles and emergence of pathogens.</title>
        <authorList>
            <person name="Haridas S."/>
            <person name="Albert R."/>
            <person name="Binder M."/>
            <person name="Bloem J."/>
            <person name="Labutti K."/>
            <person name="Salamov A."/>
            <person name="Andreopoulos B."/>
            <person name="Baker S."/>
            <person name="Barry K."/>
            <person name="Bills G."/>
            <person name="Bluhm B."/>
            <person name="Cannon C."/>
            <person name="Castanera R."/>
            <person name="Culley D."/>
            <person name="Daum C."/>
            <person name="Ezra D."/>
            <person name="Gonzalez J."/>
            <person name="Henrissat B."/>
            <person name="Kuo A."/>
            <person name="Liang C."/>
            <person name="Lipzen A."/>
            <person name="Lutzoni F."/>
            <person name="Magnuson J."/>
            <person name="Mondo S."/>
            <person name="Nolan M."/>
            <person name="Ohm R."/>
            <person name="Pangilinan J."/>
            <person name="Park H.-J."/>
            <person name="Ramirez L."/>
            <person name="Alfaro M."/>
            <person name="Sun H."/>
            <person name="Tritt A."/>
            <person name="Yoshinaga Y."/>
            <person name="Zwiers L.-H."/>
            <person name="Turgeon B."/>
            <person name="Goodwin S."/>
            <person name="Spatafora J."/>
            <person name="Crous P."/>
            <person name="Grigoriev I."/>
        </authorList>
    </citation>
    <scope>NUCLEOTIDE SEQUENCE</scope>
    <source>
        <strain evidence="2">CBS 122367</strain>
    </source>
</reference>
<proteinExistence type="predicted"/>
<accession>A0A6G1JCE7</accession>
<name>A0A6G1JCE7_9PLEO</name>
<protein>
    <submittedName>
        <fullName evidence="2">Uncharacterized protein</fullName>
    </submittedName>
</protein>
<sequence length="303" mass="34779">MSQRFTTRTPVETPLAMQTSSSNHIPLSAPQWPQKPSLCNLPAELRLEICNHLLSANNIPCSYGYTGPISPSANKDHKIQLPPRPPHRHALLFVSKQFSAEYRQCYFERTTFFLRVDRDNAFSTVPELDRHQKRTRASVGVPNFWRAPDALLRSLRHCTLYIELGDIASAHQSRHSVALNKRDSRNKLKAFGSLSEIRAQDAIFDTAIISSILLLLPHMQQLRTVQLVWDTSTESYTRAWGNSTKWNWETMGEVFVDCLKRKGMRRIVVKVGDRFGHDMWKGKWDDGEWKGTHEKIEGARTIV</sequence>
<organism evidence="2 3">
    <name type="scientific">Lentithecium fluviatile CBS 122367</name>
    <dbReference type="NCBI Taxonomy" id="1168545"/>
    <lineage>
        <taxon>Eukaryota</taxon>
        <taxon>Fungi</taxon>
        <taxon>Dikarya</taxon>
        <taxon>Ascomycota</taxon>
        <taxon>Pezizomycotina</taxon>
        <taxon>Dothideomycetes</taxon>
        <taxon>Pleosporomycetidae</taxon>
        <taxon>Pleosporales</taxon>
        <taxon>Massarineae</taxon>
        <taxon>Lentitheciaceae</taxon>
        <taxon>Lentithecium</taxon>
    </lineage>
</organism>
<evidence type="ECO:0000313" key="3">
    <source>
        <dbReference type="Proteomes" id="UP000799291"/>
    </source>
</evidence>
<feature type="compositionally biased region" description="Polar residues" evidence="1">
    <location>
        <begin position="1"/>
        <end position="25"/>
    </location>
</feature>
<dbReference type="Proteomes" id="UP000799291">
    <property type="component" value="Unassembled WGS sequence"/>
</dbReference>
<evidence type="ECO:0000256" key="1">
    <source>
        <dbReference type="SAM" id="MobiDB-lite"/>
    </source>
</evidence>
<dbReference type="EMBL" id="MU005574">
    <property type="protein sequence ID" value="KAF2688202.1"/>
    <property type="molecule type" value="Genomic_DNA"/>
</dbReference>
<evidence type="ECO:0000313" key="2">
    <source>
        <dbReference type="EMBL" id="KAF2688202.1"/>
    </source>
</evidence>
<gene>
    <name evidence="2" type="ORF">K458DRAFT_415229</name>
</gene>
<keyword evidence="3" id="KW-1185">Reference proteome</keyword>
<feature type="region of interest" description="Disordered" evidence="1">
    <location>
        <begin position="1"/>
        <end position="27"/>
    </location>
</feature>